<dbReference type="InterPro" id="IPR000010">
    <property type="entry name" value="Cystatin_dom"/>
</dbReference>
<keyword evidence="4" id="KW-0677">Repeat</keyword>
<dbReference type="InterPro" id="IPR001363">
    <property type="entry name" value="Prot_inh_fetuin_CS"/>
</dbReference>
<reference evidence="9" key="3">
    <citation type="submission" date="2025-09" db="UniProtKB">
        <authorList>
            <consortium name="Ensembl"/>
        </authorList>
    </citation>
    <scope>IDENTIFICATION</scope>
</reference>
<dbReference type="AlphaFoldDB" id="A0A9L0I5F9"/>
<dbReference type="Pfam" id="PF00031">
    <property type="entry name" value="Cystatin"/>
    <property type="match status" value="1"/>
</dbReference>
<dbReference type="GO" id="GO:0008191">
    <property type="term" value="F:metalloendopeptidase inhibitor activity"/>
    <property type="evidence" value="ECO:0007669"/>
    <property type="project" value="Ensembl"/>
</dbReference>
<feature type="domain" description="Cystatin fetuin-B-type" evidence="8">
    <location>
        <begin position="74"/>
        <end position="186"/>
    </location>
</feature>
<evidence type="ECO:0000256" key="3">
    <source>
        <dbReference type="ARBA" id="ARBA00022729"/>
    </source>
</evidence>
<dbReference type="FunFam" id="3.10.450.10:FF:000005">
    <property type="entry name" value="Histidine-rich glycoprotein"/>
    <property type="match status" value="1"/>
</dbReference>
<dbReference type="GO" id="GO:0005615">
    <property type="term" value="C:extracellular space"/>
    <property type="evidence" value="ECO:0007669"/>
    <property type="project" value="InterPro"/>
</dbReference>
<accession>A0A9L0I5F9</accession>
<evidence type="ECO:0000256" key="7">
    <source>
        <dbReference type="SAM" id="MobiDB-lite"/>
    </source>
</evidence>
<dbReference type="GO" id="GO:0007339">
    <property type="term" value="P:binding of sperm to zona pellucida"/>
    <property type="evidence" value="ECO:0007669"/>
    <property type="project" value="Ensembl"/>
</dbReference>
<organism evidence="9 10">
    <name type="scientific">Equus asinus</name>
    <name type="common">Donkey</name>
    <name type="synonym">Equus africanus asinus</name>
    <dbReference type="NCBI Taxonomy" id="9793"/>
    <lineage>
        <taxon>Eukaryota</taxon>
        <taxon>Metazoa</taxon>
        <taxon>Chordata</taxon>
        <taxon>Craniata</taxon>
        <taxon>Vertebrata</taxon>
        <taxon>Euteleostomi</taxon>
        <taxon>Mammalia</taxon>
        <taxon>Eutheria</taxon>
        <taxon>Laurasiatheria</taxon>
        <taxon>Perissodactyla</taxon>
        <taxon>Equidae</taxon>
        <taxon>Equus</taxon>
    </lineage>
</organism>
<dbReference type="Gene3D" id="3.10.450.10">
    <property type="match status" value="2"/>
</dbReference>
<dbReference type="SUPFAM" id="SSF54403">
    <property type="entry name" value="Cystatin/monellin"/>
    <property type="match status" value="2"/>
</dbReference>
<evidence type="ECO:0000313" key="10">
    <source>
        <dbReference type="Proteomes" id="UP000694387"/>
    </source>
</evidence>
<evidence type="ECO:0000256" key="6">
    <source>
        <dbReference type="ARBA" id="ARBA00023180"/>
    </source>
</evidence>
<feature type="region of interest" description="Disordered" evidence="7">
    <location>
        <begin position="393"/>
        <end position="415"/>
    </location>
</feature>
<evidence type="ECO:0000256" key="1">
    <source>
        <dbReference type="ARBA" id="ARBA00004613"/>
    </source>
</evidence>
<feature type="domain" description="Cystatin fetuin-B-type" evidence="8">
    <location>
        <begin position="197"/>
        <end position="305"/>
    </location>
</feature>
<name>A0A9L0I5F9_EQUAS</name>
<dbReference type="OMA" id="NCQFAHR"/>
<keyword evidence="10" id="KW-1185">Reference proteome</keyword>
<dbReference type="InterPro" id="IPR050735">
    <property type="entry name" value="Kininogen_Fetuin_HRG"/>
</dbReference>
<evidence type="ECO:0000259" key="8">
    <source>
        <dbReference type="PROSITE" id="PS51530"/>
    </source>
</evidence>
<feature type="region of interest" description="Disordered" evidence="7">
    <location>
        <begin position="312"/>
        <end position="352"/>
    </location>
</feature>
<keyword evidence="5" id="KW-1015">Disulfide bond</keyword>
<comment type="subcellular location">
    <subcellularLocation>
        <location evidence="1">Secreted</location>
    </subcellularLocation>
</comment>
<dbReference type="InterPro" id="IPR025764">
    <property type="entry name" value="Cystatin_Fetuin_B"/>
</dbReference>
<keyword evidence="6" id="KW-0325">Glycoprotein</keyword>
<reference evidence="9" key="2">
    <citation type="submission" date="2025-08" db="UniProtKB">
        <authorList>
            <consortium name="Ensembl"/>
        </authorList>
    </citation>
    <scope>IDENTIFICATION</scope>
</reference>
<dbReference type="GeneTree" id="ENSGT00950000182930"/>
<dbReference type="PROSITE" id="PS01255">
    <property type="entry name" value="FETUIN_2"/>
    <property type="match status" value="1"/>
</dbReference>
<sequence>MHHLLVQRVSVRWPPGLSDSASSGEPECVTCKAEISLTSLRKPAVRPPPHSRLMDLLLPLVLCTLAVCCGARSPPGPPLLFPRGCNDSDVLAASDLALQDINRDQRKGFVLSLNRVSNVYEHRQGDLGSVFYLTLDVLETDCHVLTKKPWKECGVKFPHDTVYGQCKVIFYINQPRIVYTPAYNCTLRPVSRRKIVHTCPDCPGPIKLSDASVLEAALESLAKYNSESTSKRYSLVQVVKASFQWVVGPSYFVEYLITESPCTKSQTESAASKCPLQLPDAEPVGICKGSVIGSPLEKIVSVSCKFFETQVEEPQKTNTAPTNPPSKAVPKGSVQHLPELDDGKPKDSQEEGPVEAFPLHLDLTTNPHGETLDVSFLFAAPGEKKVLVFPFPKQKRRSAECPGPAQEDNPWVLPP</sequence>
<dbReference type="InterPro" id="IPR046350">
    <property type="entry name" value="Cystatin_sf"/>
</dbReference>
<dbReference type="PANTHER" id="PTHR13814:SF10">
    <property type="entry name" value="FETUIN-B"/>
    <property type="match status" value="1"/>
</dbReference>
<reference evidence="9 10" key="1">
    <citation type="journal article" date="2020" name="Nat. Commun.">
        <title>Donkey genomes provide new insights into domestication and selection for coat color.</title>
        <authorList>
            <person name="Wang"/>
            <person name="C."/>
            <person name="Li"/>
            <person name="H."/>
            <person name="Guo"/>
            <person name="Y."/>
            <person name="Huang"/>
            <person name="J."/>
            <person name="Sun"/>
            <person name="Y."/>
            <person name="Min"/>
            <person name="J."/>
            <person name="Wang"/>
            <person name="J."/>
            <person name="Fang"/>
            <person name="X."/>
            <person name="Zhao"/>
            <person name="Z."/>
            <person name="Wang"/>
            <person name="S."/>
            <person name="Zhang"/>
            <person name="Y."/>
            <person name="Liu"/>
            <person name="Q."/>
            <person name="Jiang"/>
            <person name="Q."/>
            <person name="Wang"/>
            <person name="X."/>
            <person name="Guo"/>
            <person name="Y."/>
            <person name="Yang"/>
            <person name="C."/>
            <person name="Wang"/>
            <person name="Y."/>
            <person name="Tian"/>
            <person name="F."/>
            <person name="Zhuang"/>
            <person name="G."/>
            <person name="Fan"/>
            <person name="Y."/>
            <person name="Gao"/>
            <person name="Q."/>
            <person name="Li"/>
            <person name="Y."/>
            <person name="Ju"/>
            <person name="Z."/>
            <person name="Li"/>
            <person name="J."/>
            <person name="Li"/>
            <person name="R."/>
            <person name="Hou"/>
            <person name="M."/>
            <person name="Yang"/>
            <person name="G."/>
            <person name="Liu"/>
            <person name="G."/>
            <person name="Liu"/>
            <person name="W."/>
            <person name="Guo"/>
            <person name="J."/>
            <person name="Pan"/>
            <person name="S."/>
            <person name="Fan"/>
            <person name="G."/>
            <person name="Zhang"/>
            <person name="W."/>
            <person name="Zhang"/>
            <person name="R."/>
            <person name="Yu"/>
            <person name="J."/>
            <person name="Zhang"/>
            <person name="X."/>
            <person name="Yin"/>
            <person name="Q."/>
            <person name="Ji"/>
            <person name="C."/>
            <person name="Jin"/>
            <person name="Y."/>
            <person name="Yue"/>
            <person name="G."/>
            <person name="Liu"/>
            <person name="M."/>
            <person name="Xu"/>
            <person name="J."/>
            <person name="Liu"/>
            <person name="S."/>
            <person name="Jordana"/>
            <person name="J."/>
            <person name="Noce"/>
            <person name="A."/>
            <person name="Amills"/>
            <person name="M."/>
            <person name="Wu"/>
            <person name="D.D."/>
            <person name="Li"/>
            <person name="S."/>
            <person name="Zhou"/>
            <person name="X. and Zhong"/>
            <person name="J."/>
        </authorList>
    </citation>
    <scope>NUCLEOTIDE SEQUENCE [LARGE SCALE GENOMIC DNA]</scope>
</reference>
<evidence type="ECO:0000256" key="5">
    <source>
        <dbReference type="ARBA" id="ARBA00023157"/>
    </source>
</evidence>
<dbReference type="CDD" id="cd00042">
    <property type="entry name" value="CY"/>
    <property type="match status" value="1"/>
</dbReference>
<dbReference type="Ensembl" id="ENSEAST00005040748.1">
    <property type="protein sequence ID" value="ENSEASP00005035349.1"/>
    <property type="gene ID" value="ENSEASG00005014065.2"/>
</dbReference>
<keyword evidence="2" id="KW-0964">Secreted</keyword>
<dbReference type="PANTHER" id="PTHR13814">
    <property type="entry name" value="FETUIN"/>
    <property type="match status" value="1"/>
</dbReference>
<evidence type="ECO:0000256" key="2">
    <source>
        <dbReference type="ARBA" id="ARBA00022525"/>
    </source>
</evidence>
<dbReference type="PROSITE" id="PS51530">
    <property type="entry name" value="CYSTATIN_FETUIN_B"/>
    <property type="match status" value="2"/>
</dbReference>
<proteinExistence type="predicted"/>
<feature type="compositionally biased region" description="Basic and acidic residues" evidence="7">
    <location>
        <begin position="338"/>
        <end position="349"/>
    </location>
</feature>
<keyword evidence="3" id="KW-0732">Signal</keyword>
<dbReference type="GO" id="GO:0004869">
    <property type="term" value="F:cysteine-type endopeptidase inhibitor activity"/>
    <property type="evidence" value="ECO:0007669"/>
    <property type="project" value="InterPro"/>
</dbReference>
<evidence type="ECO:0000313" key="9">
    <source>
        <dbReference type="Ensembl" id="ENSEASP00005035349.1"/>
    </source>
</evidence>
<dbReference type="GO" id="GO:0060255">
    <property type="term" value="P:regulation of macromolecule metabolic process"/>
    <property type="evidence" value="ECO:0007669"/>
    <property type="project" value="UniProtKB-ARBA"/>
</dbReference>
<evidence type="ECO:0000256" key="4">
    <source>
        <dbReference type="ARBA" id="ARBA00022737"/>
    </source>
</evidence>
<dbReference type="Proteomes" id="UP000694387">
    <property type="component" value="Chromosome 5"/>
</dbReference>
<dbReference type="PROSITE" id="PS01254">
    <property type="entry name" value="FETUIN_1"/>
    <property type="match status" value="1"/>
</dbReference>
<dbReference type="SMART" id="SM00043">
    <property type="entry name" value="CY"/>
    <property type="match status" value="2"/>
</dbReference>
<gene>
    <name evidence="9" type="primary">FETUB</name>
</gene>
<protein>
    <submittedName>
        <fullName evidence="9">Fetuin B</fullName>
    </submittedName>
</protein>